<dbReference type="RefSeq" id="XP_033584849.1">
    <property type="nucleotide sequence ID" value="XM_033721667.1"/>
</dbReference>
<accession>A0A6A6ZC44</accession>
<keyword evidence="3" id="KW-1185">Reference proteome</keyword>
<sequence length="281" mass="32802">MVYSELGGGAVIKYSYDEDEWYRYRRPLISETPKNPGARTTLAALMDTDADLGKEALAPFTQNTNPEFKDIYQMAHIYNREGYYSDSQERQLKKNLRFIGFRKLESYLVAELRSMLANIPLLRELVILPSKVPKNDNWNPDAFSDHQRRFIQRIVKSKETVLLFRDLKVARDNSERRTKVTFRADWDDAFEEHENNRPKCRKLAASGGKLTVEVRKRQTEELRVYFDEQVNEALNVFLDADMQADNERIARMEAKVAEAQANLVEARQALQKNQKLRNFNA</sequence>
<keyword evidence="1" id="KW-0175">Coiled coil</keyword>
<reference evidence="2 4" key="1">
    <citation type="journal article" date="2020" name="Stud. Mycol.">
        <title>101 Dothideomycetes genomes: a test case for predicting lifestyles and emergence of pathogens.</title>
        <authorList>
            <person name="Haridas S."/>
            <person name="Albert R."/>
            <person name="Binder M."/>
            <person name="Bloem J."/>
            <person name="Labutti K."/>
            <person name="Salamov A."/>
            <person name="Andreopoulos B."/>
            <person name="Baker S."/>
            <person name="Barry K."/>
            <person name="Bills G."/>
            <person name="Bluhm B."/>
            <person name="Cannon C."/>
            <person name="Castanera R."/>
            <person name="Culley D."/>
            <person name="Daum C."/>
            <person name="Ezra D."/>
            <person name="Gonzalez J."/>
            <person name="Henrissat B."/>
            <person name="Kuo A."/>
            <person name="Liang C."/>
            <person name="Lipzen A."/>
            <person name="Lutzoni F."/>
            <person name="Magnuson J."/>
            <person name="Mondo S."/>
            <person name="Nolan M."/>
            <person name="Ohm R."/>
            <person name="Pangilinan J."/>
            <person name="Park H.-J."/>
            <person name="Ramirez L."/>
            <person name="Alfaro M."/>
            <person name="Sun H."/>
            <person name="Tritt A."/>
            <person name="Yoshinaga Y."/>
            <person name="Zwiers L.-H."/>
            <person name="Turgeon B."/>
            <person name="Goodwin S."/>
            <person name="Spatafora J."/>
            <person name="Crous P."/>
            <person name="Grigoriev I."/>
        </authorList>
    </citation>
    <scope>NUCLEOTIDE SEQUENCE</scope>
    <source>
        <strain evidence="2 4">CBS 304.34</strain>
    </source>
</reference>
<reference evidence="4" key="2">
    <citation type="submission" date="2020-04" db="EMBL/GenBank/DDBJ databases">
        <authorList>
            <consortium name="NCBI Genome Project"/>
        </authorList>
    </citation>
    <scope>NUCLEOTIDE SEQUENCE</scope>
    <source>
        <strain evidence="4">CBS 304.34</strain>
    </source>
</reference>
<dbReference type="AlphaFoldDB" id="A0A6A6ZC44"/>
<name>A0A6A6ZC44_9PEZI</name>
<dbReference type="Proteomes" id="UP000504636">
    <property type="component" value="Unplaced"/>
</dbReference>
<evidence type="ECO:0000256" key="1">
    <source>
        <dbReference type="SAM" id="Coils"/>
    </source>
</evidence>
<gene>
    <name evidence="2 4" type="ORF">BDZ99DRAFT_470833</name>
</gene>
<feature type="coiled-coil region" evidence="1">
    <location>
        <begin position="242"/>
        <end position="276"/>
    </location>
</feature>
<protein>
    <submittedName>
        <fullName evidence="2 4">Uncharacterized protein</fullName>
    </submittedName>
</protein>
<proteinExistence type="predicted"/>
<organism evidence="2">
    <name type="scientific">Mytilinidion resinicola</name>
    <dbReference type="NCBI Taxonomy" id="574789"/>
    <lineage>
        <taxon>Eukaryota</taxon>
        <taxon>Fungi</taxon>
        <taxon>Dikarya</taxon>
        <taxon>Ascomycota</taxon>
        <taxon>Pezizomycotina</taxon>
        <taxon>Dothideomycetes</taxon>
        <taxon>Pleosporomycetidae</taxon>
        <taxon>Mytilinidiales</taxon>
        <taxon>Mytilinidiaceae</taxon>
        <taxon>Mytilinidion</taxon>
    </lineage>
</organism>
<dbReference type="OrthoDB" id="10538214at2759"/>
<evidence type="ECO:0000313" key="3">
    <source>
        <dbReference type="Proteomes" id="UP000504636"/>
    </source>
</evidence>
<evidence type="ECO:0000313" key="2">
    <source>
        <dbReference type="EMBL" id="KAF2817885.1"/>
    </source>
</evidence>
<evidence type="ECO:0000313" key="4">
    <source>
        <dbReference type="RefSeq" id="XP_033584849.1"/>
    </source>
</evidence>
<dbReference type="GeneID" id="54462560"/>
<reference evidence="4" key="3">
    <citation type="submission" date="2025-04" db="UniProtKB">
        <authorList>
            <consortium name="RefSeq"/>
        </authorList>
    </citation>
    <scope>IDENTIFICATION</scope>
    <source>
        <strain evidence="4">CBS 304.34</strain>
    </source>
</reference>
<dbReference type="EMBL" id="MU003692">
    <property type="protein sequence ID" value="KAF2817885.1"/>
    <property type="molecule type" value="Genomic_DNA"/>
</dbReference>